<evidence type="ECO:0000256" key="2">
    <source>
        <dbReference type="SAM" id="SignalP"/>
    </source>
</evidence>
<keyword evidence="1" id="KW-1133">Transmembrane helix</keyword>
<sequence length="592" mass="68827">MIKNLITVLIIRSILTAERCSLFSDYNKKVSLNEEVNPPKHRVLNLIGLKKFSDLDPKCLFPISKKLVLLPDEIDIIPYSPICLEKGLMVNLPHFLNNKRPGIIRLNKIKAFDINNDLFRNFDNFEFISLEFYESDLNVVSNGSNSCKKNEIFFKNLSYISFSLSIKYKTKTCPLLFSYLNIKVLAIQGLSNTFLKKNILDFMEIQNSSKLYNINSLILKSYKSSLTKRLIDQNIFNNTYCIISGLINFIESDTFSDINLNGIEILNENFLSLFQDGGIWLNAFDYFIEIKISFWENYDFSNTDICFFKYVPKNKTTFISVPLYSLEPVCTCSMLIVFSSYFNLKIPKKYFSLWDTYEKLESIGCLNEKFLNTCNLNKNLEQCDNELKTYSSDKNKLLHYSLYIDFIGIIVSQIISFLGICFNAFSIFILLSEKNIKVKKLDSSYSMNKLMLINSLINLAYFIINFLHIINRCVQINGIFCSSIYQSSLAQYYEIYMVEFLGSILKMWSGLSLISISIKRLGLLSSKNWFRNKRLNLKILIILIIISILINLDKIFTIVLNRDIYLLDEEFSNEFPSRNTFLLSLKEPRYLG</sequence>
<keyword evidence="1" id="KW-0812">Transmembrane</keyword>
<feature type="signal peptide" evidence="2">
    <location>
        <begin position="1"/>
        <end position="16"/>
    </location>
</feature>
<dbReference type="AlphaFoldDB" id="A0A814HQR4"/>
<evidence type="ECO:0000313" key="3">
    <source>
        <dbReference type="EMBL" id="CAF1014101.1"/>
    </source>
</evidence>
<evidence type="ECO:0008006" key="5">
    <source>
        <dbReference type="Google" id="ProtNLM"/>
    </source>
</evidence>
<keyword evidence="2" id="KW-0732">Signal</keyword>
<feature type="non-terminal residue" evidence="3">
    <location>
        <position position="592"/>
    </location>
</feature>
<dbReference type="Proteomes" id="UP000663879">
    <property type="component" value="Unassembled WGS sequence"/>
</dbReference>
<keyword evidence="1" id="KW-0472">Membrane</keyword>
<evidence type="ECO:0000313" key="4">
    <source>
        <dbReference type="Proteomes" id="UP000663879"/>
    </source>
</evidence>
<feature type="transmembrane region" description="Helical" evidence="1">
    <location>
        <begin position="539"/>
        <end position="560"/>
    </location>
</feature>
<accession>A0A814HQR4</accession>
<dbReference type="OrthoDB" id="10231212at2759"/>
<keyword evidence="4" id="KW-1185">Reference proteome</keyword>
<dbReference type="EMBL" id="CAJNOC010004229">
    <property type="protein sequence ID" value="CAF1014101.1"/>
    <property type="molecule type" value="Genomic_DNA"/>
</dbReference>
<name>A0A814HQR4_9BILA</name>
<organism evidence="3 4">
    <name type="scientific">Brachionus calyciflorus</name>
    <dbReference type="NCBI Taxonomy" id="104777"/>
    <lineage>
        <taxon>Eukaryota</taxon>
        <taxon>Metazoa</taxon>
        <taxon>Spiralia</taxon>
        <taxon>Gnathifera</taxon>
        <taxon>Rotifera</taxon>
        <taxon>Eurotatoria</taxon>
        <taxon>Monogononta</taxon>
        <taxon>Pseudotrocha</taxon>
        <taxon>Ploima</taxon>
        <taxon>Brachionidae</taxon>
        <taxon>Brachionus</taxon>
    </lineage>
</organism>
<feature type="transmembrane region" description="Helical" evidence="1">
    <location>
        <begin position="452"/>
        <end position="470"/>
    </location>
</feature>
<gene>
    <name evidence="3" type="ORF">OXX778_LOCUS17041</name>
</gene>
<protein>
    <recommendedName>
        <fullName evidence="5">G-protein coupled receptors family 1 profile domain-containing protein</fullName>
    </recommendedName>
</protein>
<feature type="chain" id="PRO_5032732521" description="G-protein coupled receptors family 1 profile domain-containing protein" evidence="2">
    <location>
        <begin position="17"/>
        <end position="592"/>
    </location>
</feature>
<evidence type="ECO:0000256" key="1">
    <source>
        <dbReference type="SAM" id="Phobius"/>
    </source>
</evidence>
<feature type="transmembrane region" description="Helical" evidence="1">
    <location>
        <begin position="406"/>
        <end position="431"/>
    </location>
</feature>
<reference evidence="3" key="1">
    <citation type="submission" date="2021-02" db="EMBL/GenBank/DDBJ databases">
        <authorList>
            <person name="Nowell W R."/>
        </authorList>
    </citation>
    <scope>NUCLEOTIDE SEQUENCE</scope>
    <source>
        <strain evidence="3">Ploen Becks lab</strain>
    </source>
</reference>
<proteinExistence type="predicted"/>
<comment type="caution">
    <text evidence="3">The sequence shown here is derived from an EMBL/GenBank/DDBJ whole genome shotgun (WGS) entry which is preliminary data.</text>
</comment>
<feature type="transmembrane region" description="Helical" evidence="1">
    <location>
        <begin position="495"/>
        <end position="518"/>
    </location>
</feature>